<organism evidence="1">
    <name type="scientific">Desulfitobacterium hafniense</name>
    <name type="common">Desulfitobacterium frappieri</name>
    <dbReference type="NCBI Taxonomy" id="49338"/>
    <lineage>
        <taxon>Bacteria</taxon>
        <taxon>Bacillati</taxon>
        <taxon>Bacillota</taxon>
        <taxon>Clostridia</taxon>
        <taxon>Eubacteriales</taxon>
        <taxon>Desulfitobacteriaceae</taxon>
        <taxon>Desulfitobacterium</taxon>
    </lineage>
</organism>
<reference evidence="1" key="1">
    <citation type="submission" date="2014-07" db="EMBL/GenBank/DDBJ databases">
        <authorList>
            <person name="Hornung V.Bastian."/>
        </authorList>
    </citation>
    <scope>NUCLEOTIDE SEQUENCE</scope>
    <source>
        <strain evidence="1">PCE-S</strain>
    </source>
</reference>
<keyword evidence="1" id="KW-0489">Methyltransferase</keyword>
<sequence>MGPQSVEMGYEVGIMQVLQHGQRIDVENQIIYPGFAYEVMASNGVVERFADNLALKYYYHEQLTTLLQDAGFRIKEEYGWYDKSPIENGRELIFVCTR</sequence>
<dbReference type="EMBL" id="LOCK01000083">
    <property type="protein sequence ID" value="KTE89433.1"/>
    <property type="molecule type" value="Genomic_DNA"/>
</dbReference>
<dbReference type="GO" id="GO:0008168">
    <property type="term" value="F:methyltransferase activity"/>
    <property type="evidence" value="ECO:0007669"/>
    <property type="project" value="UniProtKB-KW"/>
</dbReference>
<name>A0A098B6I9_DESHA</name>
<reference evidence="2 3" key="2">
    <citation type="submission" date="2015-12" db="EMBL/GenBank/DDBJ databases">
        <title>Draft Genome Sequence of Desulfitobacterium hafniense Strain DH, a Sulfate-reducing Bacterium Isolated from Paddy Soils.</title>
        <authorList>
            <person name="Bao P."/>
            <person name="Zhang X."/>
            <person name="Li G."/>
        </authorList>
    </citation>
    <scope>NUCLEOTIDE SEQUENCE [LARGE SCALE GENOMIC DNA]</scope>
    <source>
        <strain evidence="2 3">DH</strain>
    </source>
</reference>
<accession>A0A098B6I9</accession>
<dbReference type="PATRIC" id="fig|49338.4.peg.4418"/>
<dbReference type="Proteomes" id="UP000054623">
    <property type="component" value="Unassembled WGS sequence"/>
</dbReference>
<dbReference type="OrthoDB" id="9811589at2"/>
<keyword evidence="1" id="KW-0808">Transferase</keyword>
<evidence type="ECO:0000313" key="1">
    <source>
        <dbReference type="EMBL" id="CDX03990.1"/>
    </source>
</evidence>
<proteinExistence type="predicted"/>
<dbReference type="InterPro" id="IPR029063">
    <property type="entry name" value="SAM-dependent_MTases_sf"/>
</dbReference>
<dbReference type="GO" id="GO:0016853">
    <property type="term" value="F:isomerase activity"/>
    <property type="evidence" value="ECO:0007669"/>
    <property type="project" value="UniProtKB-KW"/>
</dbReference>
<dbReference type="RefSeq" id="WP_005809683.1">
    <property type="nucleotide sequence ID" value="NZ_CABKQQ010000019.1"/>
</dbReference>
<dbReference type="GO" id="GO:0032259">
    <property type="term" value="P:methylation"/>
    <property type="evidence" value="ECO:0007669"/>
    <property type="project" value="UniProtKB-KW"/>
</dbReference>
<dbReference type="EMBL" id="LK996017">
    <property type="protein sequence ID" value="CDX03990.1"/>
    <property type="molecule type" value="Genomic_DNA"/>
</dbReference>
<evidence type="ECO:0000313" key="2">
    <source>
        <dbReference type="EMBL" id="KTE89433.1"/>
    </source>
</evidence>
<evidence type="ECO:0000313" key="3">
    <source>
        <dbReference type="Proteomes" id="UP000054623"/>
    </source>
</evidence>
<gene>
    <name evidence="2" type="ORF">AT727_13635</name>
    <name evidence="1" type="ORF">DPCES_4104</name>
</gene>
<dbReference type="AlphaFoldDB" id="A0A098B6I9"/>
<protein>
    <submittedName>
        <fullName evidence="2">Isopentenyldiphosphate isomerase</fullName>
    </submittedName>
    <submittedName>
        <fullName evidence="1">Methyltransferase type 12</fullName>
    </submittedName>
</protein>
<dbReference type="SUPFAM" id="SSF53335">
    <property type="entry name" value="S-adenosyl-L-methionine-dependent methyltransferases"/>
    <property type="match status" value="1"/>
</dbReference>
<keyword evidence="2" id="KW-0413">Isomerase</keyword>